<dbReference type="RefSeq" id="WP_345703095.1">
    <property type="nucleotide sequence ID" value="NZ_BAABJP010000026.1"/>
</dbReference>
<reference evidence="5" key="1">
    <citation type="journal article" date="2019" name="Int. J. Syst. Evol. Microbiol.">
        <title>The Global Catalogue of Microorganisms (GCM) 10K type strain sequencing project: providing services to taxonomists for standard genome sequencing and annotation.</title>
        <authorList>
            <consortium name="The Broad Institute Genomics Platform"/>
            <consortium name="The Broad Institute Genome Sequencing Center for Infectious Disease"/>
            <person name="Wu L."/>
            <person name="Ma J."/>
        </authorList>
    </citation>
    <scope>NUCLEOTIDE SEQUENCE [LARGE SCALE GENOMIC DNA]</scope>
    <source>
        <strain evidence="5">JCM 18303</strain>
    </source>
</reference>
<dbReference type="InterPro" id="IPR036226">
    <property type="entry name" value="LipOase_C_sf"/>
</dbReference>
<keyword evidence="2" id="KW-0560">Oxidoreductase</keyword>
<dbReference type="Proteomes" id="UP001428817">
    <property type="component" value="Unassembled WGS sequence"/>
</dbReference>
<dbReference type="EMBL" id="BAABJP010000026">
    <property type="protein sequence ID" value="GAA5162595.1"/>
    <property type="molecule type" value="Genomic_DNA"/>
</dbReference>
<name>A0ABP9QIP4_9PSEU</name>
<keyword evidence="1" id="KW-0479">Metal-binding</keyword>
<dbReference type="PROSITE" id="PS51393">
    <property type="entry name" value="LIPOXYGENASE_3"/>
    <property type="match status" value="1"/>
</dbReference>
<dbReference type="SUPFAM" id="SSF48484">
    <property type="entry name" value="Lipoxigenase"/>
    <property type="match status" value="1"/>
</dbReference>
<dbReference type="InterPro" id="IPR000907">
    <property type="entry name" value="LipOase"/>
</dbReference>
<dbReference type="InterPro" id="IPR013819">
    <property type="entry name" value="LipOase_C"/>
</dbReference>
<gene>
    <name evidence="4" type="ORF">GCM10023321_48410</name>
</gene>
<evidence type="ECO:0000313" key="5">
    <source>
        <dbReference type="Proteomes" id="UP001428817"/>
    </source>
</evidence>
<keyword evidence="5" id="KW-1185">Reference proteome</keyword>
<evidence type="ECO:0000313" key="4">
    <source>
        <dbReference type="EMBL" id="GAA5162595.1"/>
    </source>
</evidence>
<comment type="caution">
    <text evidence="4">The sequence shown here is derived from an EMBL/GenBank/DDBJ whole genome shotgun (WGS) entry which is preliminary data.</text>
</comment>
<accession>A0ABP9QIP4</accession>
<protein>
    <recommendedName>
        <fullName evidence="3">Lipoxygenase domain-containing protein</fullName>
    </recommendedName>
</protein>
<feature type="domain" description="Lipoxygenase" evidence="3">
    <location>
        <begin position="200"/>
        <end position="502"/>
    </location>
</feature>
<dbReference type="Pfam" id="PF00305">
    <property type="entry name" value="Lipoxygenase"/>
    <property type="match status" value="1"/>
</dbReference>
<dbReference type="Gene3D" id="1.20.245.10">
    <property type="entry name" value="Lipoxygenase-1, Domain 5"/>
    <property type="match status" value="1"/>
</dbReference>
<organism evidence="4 5">
    <name type="scientific">Pseudonocardia eucalypti</name>
    <dbReference type="NCBI Taxonomy" id="648755"/>
    <lineage>
        <taxon>Bacteria</taxon>
        <taxon>Bacillati</taxon>
        <taxon>Actinomycetota</taxon>
        <taxon>Actinomycetes</taxon>
        <taxon>Pseudonocardiales</taxon>
        <taxon>Pseudonocardiaceae</taxon>
        <taxon>Pseudonocardia</taxon>
    </lineage>
</organism>
<proteinExistence type="predicted"/>
<evidence type="ECO:0000259" key="3">
    <source>
        <dbReference type="PROSITE" id="PS51393"/>
    </source>
</evidence>
<dbReference type="PANTHER" id="PTHR11771">
    <property type="entry name" value="LIPOXYGENASE"/>
    <property type="match status" value="1"/>
</dbReference>
<sequence>MIPWGPRRWLWNRIAISKYRANRPVEIPVPADNGRPIGDVSLVSAFPGIPIHNIRVADRVPADEASRLKYYFYEFQVALYRLLPPMQPGLPDIAENPDQALLEAYTPAHRRLFPAPTLPPEYHGEVDLGFLAVAGPYAGYLEQTADGGYQWDLRQLARYEHHDGLRSLGLRVLFRVDSSALEAVQIDCELGSCRPGDPNWGAAKELALCAVTNHVSLVRHFNWVHLAVGGPFAIATRNCLDARHPLRRLLWPHMFGTQYSNQIVTKGQMARGGDFETVFSFTHTGMCELFEDTYEAYDITVLDPERDAERRGLAGATFALPSLGNQRAIFDVLHAHAARYLALYYSTDQDLRADAAVVSWLASLERMIPNGIRALRGETITIAGTARLVAALSFLATVQHDVLGTGLWNYQMWSHVQPVRVYRSGRRTPVDVYQRLVNANFNLNVKRAALMQDFAYLALDARAAAEFRTFQQELVDLQTRLSEAPFAYWKVYPSMLEANINA</sequence>
<evidence type="ECO:0000256" key="2">
    <source>
        <dbReference type="ARBA" id="ARBA00023002"/>
    </source>
</evidence>
<evidence type="ECO:0000256" key="1">
    <source>
        <dbReference type="ARBA" id="ARBA00022723"/>
    </source>
</evidence>